<reference evidence="7 8" key="1">
    <citation type="submission" date="2020-08" db="EMBL/GenBank/DDBJ databases">
        <title>Genomic Encyclopedia of Type Strains, Phase IV (KMG-IV): sequencing the most valuable type-strain genomes for metagenomic binning, comparative biology and taxonomic classification.</title>
        <authorList>
            <person name="Goeker M."/>
        </authorList>
    </citation>
    <scope>NUCLEOTIDE SEQUENCE [LARGE SCALE GENOMIC DNA]</scope>
    <source>
        <strain evidence="7 8">DSM 7051</strain>
    </source>
</reference>
<dbReference type="Gene3D" id="3.40.630.30">
    <property type="match status" value="1"/>
</dbReference>
<evidence type="ECO:0000256" key="1">
    <source>
        <dbReference type="ARBA" id="ARBA00022654"/>
    </source>
</evidence>
<name>A0A7X0FCD4_9HYPH</name>
<evidence type="ECO:0000256" key="4">
    <source>
        <dbReference type="ARBA" id="ARBA00022929"/>
    </source>
</evidence>
<keyword evidence="2 6" id="KW-0808">Transferase</keyword>
<keyword evidence="4 5" id="KW-0071">Autoinducer synthesis</keyword>
<keyword evidence="3 6" id="KW-0949">S-adenosyl-L-methionine</keyword>
<dbReference type="EMBL" id="JACHOU010000020">
    <property type="protein sequence ID" value="MBB6357086.1"/>
    <property type="molecule type" value="Genomic_DNA"/>
</dbReference>
<dbReference type="SUPFAM" id="SSF55729">
    <property type="entry name" value="Acyl-CoA N-acyltransferases (Nat)"/>
    <property type="match status" value="1"/>
</dbReference>
<evidence type="ECO:0000256" key="6">
    <source>
        <dbReference type="RuleBase" id="RU361135"/>
    </source>
</evidence>
<comment type="caution">
    <text evidence="7">The sequence shown here is derived from an EMBL/GenBank/DDBJ whole genome shotgun (WGS) entry which is preliminary data.</text>
</comment>
<accession>A0A7X0FCD4</accession>
<sequence length="213" mass="24177">MPHLPFAVHVIDRFNRNAYTREVEQHFRIRHDIYVVHRQWLDLARPDGREVDPFDTDDAIYLLGLEQGRGVVAGSRLIPTEKSNLFKNLFPHLAANGVPVGHEILEWTRFFVVPDLRGVQKSSLAAGIMLCAIQEFCLTRLKTALIVVCEDFWFDRLSALGWQPRRLGAPGRDGAAVIVGLQIRIDPEALECTREYYGIAGSCLWSGRPSERI</sequence>
<keyword evidence="1 5" id="KW-0673">Quorum sensing</keyword>
<evidence type="ECO:0000313" key="8">
    <source>
        <dbReference type="Proteomes" id="UP000536262"/>
    </source>
</evidence>
<comment type="similarity">
    <text evidence="5 6">Belongs to the autoinducer synthase family.</text>
</comment>
<organism evidence="7 8">
    <name type="scientific">Aminobacter aganoensis</name>
    <dbReference type="NCBI Taxonomy" id="83264"/>
    <lineage>
        <taxon>Bacteria</taxon>
        <taxon>Pseudomonadati</taxon>
        <taxon>Pseudomonadota</taxon>
        <taxon>Alphaproteobacteria</taxon>
        <taxon>Hyphomicrobiales</taxon>
        <taxon>Phyllobacteriaceae</taxon>
        <taxon>Aminobacter</taxon>
    </lineage>
</organism>
<dbReference type="EC" id="2.3.1.184" evidence="6"/>
<evidence type="ECO:0000256" key="2">
    <source>
        <dbReference type="ARBA" id="ARBA00022679"/>
    </source>
</evidence>
<keyword evidence="7" id="KW-0012">Acyltransferase</keyword>
<dbReference type="InterPro" id="IPR016181">
    <property type="entry name" value="Acyl_CoA_acyltransferase"/>
</dbReference>
<proteinExistence type="inferred from homology"/>
<dbReference type="PROSITE" id="PS51187">
    <property type="entry name" value="AUTOINDUCER_SYNTH_2"/>
    <property type="match status" value="1"/>
</dbReference>
<evidence type="ECO:0000256" key="5">
    <source>
        <dbReference type="PROSITE-ProRule" id="PRU00533"/>
    </source>
</evidence>
<keyword evidence="8" id="KW-1185">Reference proteome</keyword>
<dbReference type="AlphaFoldDB" id="A0A7X0FCD4"/>
<dbReference type="PRINTS" id="PR01549">
    <property type="entry name" value="AUTOINDCRSYN"/>
</dbReference>
<dbReference type="Proteomes" id="UP000536262">
    <property type="component" value="Unassembled WGS sequence"/>
</dbReference>
<evidence type="ECO:0000313" key="7">
    <source>
        <dbReference type="EMBL" id="MBB6357086.1"/>
    </source>
</evidence>
<dbReference type="InterPro" id="IPR001690">
    <property type="entry name" value="Autoind_synthase"/>
</dbReference>
<dbReference type="GO" id="GO:0009372">
    <property type="term" value="P:quorum sensing"/>
    <property type="evidence" value="ECO:0007669"/>
    <property type="project" value="UniProtKB-UniRule"/>
</dbReference>
<evidence type="ECO:0000256" key="3">
    <source>
        <dbReference type="ARBA" id="ARBA00022691"/>
    </source>
</evidence>
<dbReference type="GO" id="GO:0061579">
    <property type="term" value="F:N-acyl homoserine lactone synthase activity"/>
    <property type="evidence" value="ECO:0007669"/>
    <property type="project" value="UniProtKB-UniRule"/>
</dbReference>
<dbReference type="RefSeq" id="WP_184701697.1">
    <property type="nucleotide sequence ID" value="NZ_BAABEG010000004.1"/>
</dbReference>
<protein>
    <recommendedName>
        <fullName evidence="6">Acyl-homoserine-lactone synthase</fullName>
        <ecNumber evidence="6">2.3.1.184</ecNumber>
    </recommendedName>
    <alternativeName>
        <fullName evidence="6">Autoinducer synthesis protein</fullName>
    </alternativeName>
</protein>
<gene>
    <name evidence="7" type="ORF">GGR00_004906</name>
</gene>
<dbReference type="GO" id="GO:0007165">
    <property type="term" value="P:signal transduction"/>
    <property type="evidence" value="ECO:0007669"/>
    <property type="project" value="TreeGrafter"/>
</dbReference>
<dbReference type="PANTHER" id="PTHR39322:SF1">
    <property type="entry name" value="ISOVALERYL-HOMOSERINE LACTONE SYNTHASE"/>
    <property type="match status" value="1"/>
</dbReference>
<dbReference type="PANTHER" id="PTHR39322">
    <property type="entry name" value="ACYL-HOMOSERINE-LACTONE SYNTHASE"/>
    <property type="match status" value="1"/>
</dbReference>
<dbReference type="Pfam" id="PF00765">
    <property type="entry name" value="Autoind_synth"/>
    <property type="match status" value="1"/>
</dbReference>
<comment type="catalytic activity">
    <reaction evidence="6">
        <text>a fatty acyl-[ACP] + S-adenosyl-L-methionine = an N-acyl-L-homoserine lactone + S-methyl-5'-thioadenosine + holo-[ACP] + H(+)</text>
        <dbReference type="Rhea" id="RHEA:10096"/>
        <dbReference type="Rhea" id="RHEA-COMP:9685"/>
        <dbReference type="Rhea" id="RHEA-COMP:14125"/>
        <dbReference type="ChEBI" id="CHEBI:15378"/>
        <dbReference type="ChEBI" id="CHEBI:17509"/>
        <dbReference type="ChEBI" id="CHEBI:55474"/>
        <dbReference type="ChEBI" id="CHEBI:59789"/>
        <dbReference type="ChEBI" id="CHEBI:64479"/>
        <dbReference type="ChEBI" id="CHEBI:138651"/>
        <dbReference type="EC" id="2.3.1.184"/>
    </reaction>
</comment>